<dbReference type="GO" id="GO:0032040">
    <property type="term" value="C:small-subunit processome"/>
    <property type="evidence" value="ECO:0007669"/>
    <property type="project" value="TreeGrafter"/>
</dbReference>
<feature type="compositionally biased region" description="Acidic residues" evidence="3">
    <location>
        <begin position="128"/>
        <end position="144"/>
    </location>
</feature>
<dbReference type="EMBL" id="JBBCAQ010000019">
    <property type="protein sequence ID" value="KAK7595086.1"/>
    <property type="molecule type" value="Genomic_DNA"/>
</dbReference>
<organism evidence="4 5">
    <name type="scientific">Parthenolecanium corni</name>
    <dbReference type="NCBI Taxonomy" id="536013"/>
    <lineage>
        <taxon>Eukaryota</taxon>
        <taxon>Metazoa</taxon>
        <taxon>Ecdysozoa</taxon>
        <taxon>Arthropoda</taxon>
        <taxon>Hexapoda</taxon>
        <taxon>Insecta</taxon>
        <taxon>Pterygota</taxon>
        <taxon>Neoptera</taxon>
        <taxon>Paraneoptera</taxon>
        <taxon>Hemiptera</taxon>
        <taxon>Sternorrhyncha</taxon>
        <taxon>Coccoidea</taxon>
        <taxon>Coccidae</taxon>
        <taxon>Parthenolecanium</taxon>
    </lineage>
</organism>
<dbReference type="InterPro" id="IPR007146">
    <property type="entry name" value="Sas10/Utp3/C1D"/>
</dbReference>
<reference evidence="4 5" key="1">
    <citation type="submission" date="2024-03" db="EMBL/GenBank/DDBJ databases">
        <title>Adaptation during the transition from Ophiocordyceps entomopathogen to insect associate is accompanied by gene loss and intensified selection.</title>
        <authorList>
            <person name="Ward C.M."/>
            <person name="Onetto C.A."/>
            <person name="Borneman A.R."/>
        </authorList>
    </citation>
    <scope>NUCLEOTIDE SEQUENCE [LARGE SCALE GENOMIC DNA]</scope>
    <source>
        <strain evidence="4">AWRI1</strain>
        <tissue evidence="4">Single Adult Female</tissue>
    </source>
</reference>
<feature type="compositionally biased region" description="Basic residues" evidence="3">
    <location>
        <begin position="276"/>
        <end position="297"/>
    </location>
</feature>
<feature type="region of interest" description="Disordered" evidence="3">
    <location>
        <begin position="124"/>
        <end position="151"/>
    </location>
</feature>
<evidence type="ECO:0008006" key="6">
    <source>
        <dbReference type="Google" id="ProtNLM"/>
    </source>
</evidence>
<feature type="region of interest" description="Disordered" evidence="3">
    <location>
        <begin position="266"/>
        <end position="297"/>
    </location>
</feature>
<comment type="caution">
    <text evidence="4">The sequence shown here is derived from an EMBL/GenBank/DDBJ whole genome shotgun (WGS) entry which is preliminary data.</text>
</comment>
<dbReference type="PANTHER" id="PTHR13237">
    <property type="entry name" value="SOMETHING ABOUT SILENCING PROTEIN 10-RELATED"/>
    <property type="match status" value="1"/>
</dbReference>
<dbReference type="PANTHER" id="PTHR13237:SF9">
    <property type="entry name" value="NEUROGUIDIN"/>
    <property type="match status" value="1"/>
</dbReference>
<keyword evidence="5" id="KW-1185">Reference proteome</keyword>
<dbReference type="Pfam" id="PF04000">
    <property type="entry name" value="Sas10_Utp3"/>
    <property type="match status" value="1"/>
</dbReference>
<accession>A0AAN9TKD3</accession>
<protein>
    <recommendedName>
        <fullName evidence="6">Neuroguidin</fullName>
    </recommendedName>
</protein>
<gene>
    <name evidence="4" type="ORF">V9T40_001519</name>
</gene>
<evidence type="ECO:0000256" key="2">
    <source>
        <dbReference type="SAM" id="Coils"/>
    </source>
</evidence>
<dbReference type="AlphaFoldDB" id="A0AAN9TKD3"/>
<name>A0AAN9TKD3_9HEMI</name>
<evidence type="ECO:0000256" key="1">
    <source>
        <dbReference type="ARBA" id="ARBA00010979"/>
    </source>
</evidence>
<feature type="coiled-coil region" evidence="2">
    <location>
        <begin position="169"/>
        <end position="229"/>
    </location>
</feature>
<proteinExistence type="inferred from homology"/>
<keyword evidence="2" id="KW-0175">Coiled coil</keyword>
<evidence type="ECO:0000313" key="5">
    <source>
        <dbReference type="Proteomes" id="UP001367676"/>
    </source>
</evidence>
<dbReference type="GO" id="GO:0000462">
    <property type="term" value="P:maturation of SSU-rRNA from tricistronic rRNA transcript (SSU-rRNA, 5.8S rRNA, LSU-rRNA)"/>
    <property type="evidence" value="ECO:0007669"/>
    <property type="project" value="TreeGrafter"/>
</dbReference>
<evidence type="ECO:0000313" key="4">
    <source>
        <dbReference type="EMBL" id="KAK7595086.1"/>
    </source>
</evidence>
<dbReference type="Proteomes" id="UP001367676">
    <property type="component" value="Unassembled WGS sequence"/>
</dbReference>
<comment type="similarity">
    <text evidence="1">Belongs to the SAS10 family.</text>
</comment>
<evidence type="ECO:0000256" key="3">
    <source>
        <dbReference type="SAM" id="MobiDB-lite"/>
    </source>
</evidence>
<sequence length="297" mass="34013">MEDAKSICDAYNDIAATCCKFGGILEKINHISPIESKGLSLLDIKCDTMISYLLNVSYLILKKCNGHSINDDETRERLVNARVILEKIKPLEDKLKYQIDKYVKASMTGQVDVADKSRYRANLKDLDSDVSDGEESNEGPDEETKESKETKKTGIYKIPKLAAVPYDHVSKEEKQKQLLEAAKKRALNSTVMQELKESYSEQPLEITNTNTLRNTLTNFRKEKERYEETYFTRLPVTKKEKHRDKLMSTLTMGNFGSEATRFEDLSALSGRLPSSTKKRKKSGKITKKKSFKRRRTF</sequence>